<feature type="region of interest" description="Disordered" evidence="1">
    <location>
        <begin position="48"/>
        <end position="73"/>
    </location>
</feature>
<accession>A0ABS8Y643</accession>
<name>A0ABS8Y643_DATST</name>
<evidence type="ECO:0000313" key="3">
    <source>
        <dbReference type="Proteomes" id="UP000823775"/>
    </source>
</evidence>
<evidence type="ECO:0000256" key="1">
    <source>
        <dbReference type="SAM" id="MobiDB-lite"/>
    </source>
</evidence>
<reference evidence="2 3" key="1">
    <citation type="journal article" date="2021" name="BMC Genomics">
        <title>Datura genome reveals duplications of psychoactive alkaloid biosynthetic genes and high mutation rate following tissue culture.</title>
        <authorList>
            <person name="Rajewski A."/>
            <person name="Carter-House D."/>
            <person name="Stajich J."/>
            <person name="Litt A."/>
        </authorList>
    </citation>
    <scope>NUCLEOTIDE SEQUENCE [LARGE SCALE GENOMIC DNA]</scope>
    <source>
        <strain evidence="2">AR-01</strain>
    </source>
</reference>
<evidence type="ECO:0000313" key="2">
    <source>
        <dbReference type="EMBL" id="MCE5167133.1"/>
    </source>
</evidence>
<comment type="caution">
    <text evidence="2">The sequence shown here is derived from an EMBL/GenBank/DDBJ whole genome shotgun (WGS) entry which is preliminary data.</text>
</comment>
<sequence>MLSVSLKRQRRQELFMVVENGESWRGVRGRGRRIWMVLGLVYGIFQSKSSTGGGEDERRSDGCCCSSRRSSGGRKMEGAVVCEGEGGLRAEGGCFGGDEERVKGFPAGGFWLGEGGAGGSIAGNYGGCGGGRRRRGCGMVLLRLWCCCLVGVNGGLVVSAGCSSGGIPAMVTRVESEGFRSAVREKRVAPLLVSPEIMVVEGSGKILVFRLTVCDGEGE</sequence>
<dbReference type="EMBL" id="JACEIK010053829">
    <property type="protein sequence ID" value="MCE5167133.1"/>
    <property type="molecule type" value="Genomic_DNA"/>
</dbReference>
<dbReference type="Proteomes" id="UP000823775">
    <property type="component" value="Unassembled WGS sequence"/>
</dbReference>
<keyword evidence="3" id="KW-1185">Reference proteome</keyword>
<gene>
    <name evidence="2" type="ORF">HAX54_039088</name>
</gene>
<organism evidence="2 3">
    <name type="scientific">Datura stramonium</name>
    <name type="common">Jimsonweed</name>
    <name type="synonym">Common thornapple</name>
    <dbReference type="NCBI Taxonomy" id="4076"/>
    <lineage>
        <taxon>Eukaryota</taxon>
        <taxon>Viridiplantae</taxon>
        <taxon>Streptophyta</taxon>
        <taxon>Embryophyta</taxon>
        <taxon>Tracheophyta</taxon>
        <taxon>Spermatophyta</taxon>
        <taxon>Magnoliopsida</taxon>
        <taxon>eudicotyledons</taxon>
        <taxon>Gunneridae</taxon>
        <taxon>Pentapetalae</taxon>
        <taxon>asterids</taxon>
        <taxon>lamiids</taxon>
        <taxon>Solanales</taxon>
        <taxon>Solanaceae</taxon>
        <taxon>Solanoideae</taxon>
        <taxon>Datureae</taxon>
        <taxon>Datura</taxon>
    </lineage>
</organism>
<proteinExistence type="predicted"/>
<protein>
    <submittedName>
        <fullName evidence="2">Uncharacterized protein</fullName>
    </submittedName>
</protein>